<dbReference type="PROSITE" id="PS50913">
    <property type="entry name" value="GRIP"/>
    <property type="match status" value="1"/>
</dbReference>
<evidence type="ECO:0000313" key="10">
    <source>
        <dbReference type="Proteomes" id="UP000230423"/>
    </source>
</evidence>
<keyword evidence="4 6" id="KW-0175">Coiled coil</keyword>
<dbReference type="PANTHER" id="PTHR23157">
    <property type="entry name" value="GRIP AND COILED-COIL DOMAIN-CONTAINING PROTEIN 1"/>
    <property type="match status" value="1"/>
</dbReference>
<evidence type="ECO:0000256" key="6">
    <source>
        <dbReference type="SAM" id="Coils"/>
    </source>
</evidence>
<dbReference type="Pfam" id="PF01465">
    <property type="entry name" value="GRIP"/>
    <property type="match status" value="1"/>
</dbReference>
<dbReference type="GO" id="GO:0005794">
    <property type="term" value="C:Golgi apparatus"/>
    <property type="evidence" value="ECO:0007669"/>
    <property type="project" value="TreeGrafter"/>
</dbReference>
<keyword evidence="5" id="KW-0472">Membrane</keyword>
<dbReference type="InterPro" id="IPR051952">
    <property type="entry name" value="Golgi-autophagy_related"/>
</dbReference>
<reference evidence="9 10" key="1">
    <citation type="submission" date="2015-09" db="EMBL/GenBank/DDBJ databases">
        <title>Draft genome of the parasitic nematode Teladorsagia circumcincta isolate WARC Sus (inbred).</title>
        <authorList>
            <person name="Mitreva M."/>
        </authorList>
    </citation>
    <scope>NUCLEOTIDE SEQUENCE [LARGE SCALE GENOMIC DNA]</scope>
    <source>
        <strain evidence="9 10">S</strain>
    </source>
</reference>
<dbReference type="PANTHER" id="PTHR23157:SF25">
    <property type="entry name" value="GRIP AND COILED-COIL DOMAIN-CONTAINING PROTEIN 1"/>
    <property type="match status" value="1"/>
</dbReference>
<evidence type="ECO:0000256" key="7">
    <source>
        <dbReference type="SAM" id="MobiDB-lite"/>
    </source>
</evidence>
<evidence type="ECO:0000256" key="2">
    <source>
        <dbReference type="ARBA" id="ARBA00004496"/>
    </source>
</evidence>
<dbReference type="SMART" id="SM00755">
    <property type="entry name" value="Grip"/>
    <property type="match status" value="1"/>
</dbReference>
<dbReference type="OrthoDB" id="9898580at2759"/>
<accession>A0A2G9UDP8</accession>
<dbReference type="Proteomes" id="UP000230423">
    <property type="component" value="Unassembled WGS sequence"/>
</dbReference>
<evidence type="ECO:0000256" key="1">
    <source>
        <dbReference type="ARBA" id="ARBA00004184"/>
    </source>
</evidence>
<feature type="region of interest" description="Disordered" evidence="7">
    <location>
        <begin position="154"/>
        <end position="196"/>
    </location>
</feature>
<name>A0A2G9UDP8_TELCI</name>
<dbReference type="InterPro" id="IPR000237">
    <property type="entry name" value="GRIP_dom"/>
</dbReference>
<dbReference type="EMBL" id="KZ347163">
    <property type="protein sequence ID" value="PIO68293.1"/>
    <property type="molecule type" value="Genomic_DNA"/>
</dbReference>
<evidence type="ECO:0000256" key="3">
    <source>
        <dbReference type="ARBA" id="ARBA00022490"/>
    </source>
</evidence>
<feature type="coiled-coil region" evidence="6">
    <location>
        <begin position="108"/>
        <end position="153"/>
    </location>
</feature>
<protein>
    <submittedName>
        <fullName evidence="9">GRIP domain protein</fullName>
    </submittedName>
</protein>
<proteinExistence type="predicted"/>
<organism evidence="9 10">
    <name type="scientific">Teladorsagia circumcincta</name>
    <name type="common">Brown stomach worm</name>
    <name type="synonym">Ostertagia circumcincta</name>
    <dbReference type="NCBI Taxonomy" id="45464"/>
    <lineage>
        <taxon>Eukaryota</taxon>
        <taxon>Metazoa</taxon>
        <taxon>Ecdysozoa</taxon>
        <taxon>Nematoda</taxon>
        <taxon>Chromadorea</taxon>
        <taxon>Rhabditida</taxon>
        <taxon>Rhabditina</taxon>
        <taxon>Rhabditomorpha</taxon>
        <taxon>Strongyloidea</taxon>
        <taxon>Trichostrongylidae</taxon>
        <taxon>Teladorsagia</taxon>
    </lineage>
</organism>
<evidence type="ECO:0000256" key="5">
    <source>
        <dbReference type="ARBA" id="ARBA00023136"/>
    </source>
</evidence>
<feature type="domain" description="GRIP" evidence="8">
    <location>
        <begin position="306"/>
        <end position="356"/>
    </location>
</feature>
<evidence type="ECO:0000313" key="9">
    <source>
        <dbReference type="EMBL" id="PIO68293.1"/>
    </source>
</evidence>
<comment type="subcellular location">
    <subcellularLocation>
        <location evidence="2">Cytoplasm</location>
    </subcellularLocation>
    <subcellularLocation>
        <location evidence="1">Endomembrane system</location>
        <topology evidence="1">Peripheral membrane protein</topology>
    </subcellularLocation>
</comment>
<keyword evidence="10" id="KW-1185">Reference proteome</keyword>
<evidence type="ECO:0000256" key="4">
    <source>
        <dbReference type="ARBA" id="ARBA00023054"/>
    </source>
</evidence>
<sequence length="356" mass="40731">MVFAAALIGPDEEKIRLQHEYRSLKEEHEHCKSRLEVLTASNAQVALTSDGSREETLRTVAEQFQNKIQKLIAVHAKDRALHEKSTRDLHARISELEQREGRLVIEMRREMNNRISEMEAEMQKQRSRTIDVVAEKERELEAARSILVSFRSEQMNAPADPSQAGKITLSKRRSSEHKRYVDRRYSAGSRKSTDALSVHSTDAGMANFLEKHTKFSSSCRKDEKQSVSLDGSGVPVPVANESRNIFYEEELLKKDREIQEMRSVSHQLDYRLREVEQAALVKELEHHKKTEAMSEEITKLQNKLALFTTGGEMEYLRNIFVQFIQSNSSSAKKNILKAMGMALKLSANEMKAIDSK</sequence>
<gene>
    <name evidence="9" type="ORF">TELCIR_09922</name>
</gene>
<keyword evidence="3" id="KW-0963">Cytoplasm</keyword>
<dbReference type="AlphaFoldDB" id="A0A2G9UDP8"/>
<evidence type="ECO:0000259" key="8">
    <source>
        <dbReference type="PROSITE" id="PS50913"/>
    </source>
</evidence>